<feature type="binding site" evidence="1">
    <location>
        <position position="87"/>
    </location>
    <ligand>
        <name>Zn(2+)</name>
        <dbReference type="ChEBI" id="CHEBI:29105"/>
    </ligand>
</feature>
<dbReference type="GO" id="GO:1900376">
    <property type="term" value="P:regulation of secondary metabolite biosynthetic process"/>
    <property type="evidence" value="ECO:0007669"/>
    <property type="project" value="TreeGrafter"/>
</dbReference>
<sequence>MESLLKKYRLKITPGRLAILEYLTKHRQPVSADTISKKLHQSYDLATIYRSLEIFAAKKIIFFEVINNVKNYYFAPKPHHHIICRRCQKTKCLPCSHDHLAVAEFSQISHQLLLSGVCHQCLKSV</sequence>
<feature type="binding site" evidence="1">
    <location>
        <position position="118"/>
    </location>
    <ligand>
        <name>Zn(2+)</name>
        <dbReference type="ChEBI" id="CHEBI:29105"/>
    </ligand>
</feature>
<comment type="cofactor">
    <cofactor evidence="2">
        <name>Mn(2+)</name>
        <dbReference type="ChEBI" id="CHEBI:29035"/>
    </cofactor>
    <cofactor evidence="2">
        <name>Fe(2+)</name>
        <dbReference type="ChEBI" id="CHEBI:29033"/>
    </cofactor>
    <text evidence="2">Binds 1 Mn(2+) or Fe(2+) ion per subunit.</text>
</comment>
<keyword evidence="1" id="KW-0862">Zinc</keyword>
<keyword evidence="1" id="KW-0479">Metal-binding</keyword>
<name>A0A1G1Y032_9BACT</name>
<dbReference type="EMBL" id="MHIE01000016">
    <property type="protein sequence ID" value="OGY45648.1"/>
    <property type="molecule type" value="Genomic_DNA"/>
</dbReference>
<keyword evidence="2" id="KW-0408">Iron</keyword>
<dbReference type="STRING" id="1797535.A2744_03105"/>
<dbReference type="SUPFAM" id="SSF46785">
    <property type="entry name" value="Winged helix' DNA-binding domain"/>
    <property type="match status" value="1"/>
</dbReference>
<feature type="binding site" evidence="2">
    <location>
        <position position="110"/>
    </location>
    <ligand>
        <name>Fe cation</name>
        <dbReference type="ChEBI" id="CHEBI:24875"/>
    </ligand>
</feature>
<dbReference type="PANTHER" id="PTHR33202">
    <property type="entry name" value="ZINC UPTAKE REGULATION PROTEIN"/>
    <property type="match status" value="1"/>
</dbReference>
<comment type="cofactor">
    <cofactor evidence="1">
        <name>Zn(2+)</name>
        <dbReference type="ChEBI" id="CHEBI:29105"/>
    </cofactor>
    <text evidence="1">Binds 1 zinc ion per subunit.</text>
</comment>
<dbReference type="Proteomes" id="UP000178240">
    <property type="component" value="Unassembled WGS sequence"/>
</dbReference>
<dbReference type="PANTHER" id="PTHR33202:SF8">
    <property type="entry name" value="PEROXIDE-RESPONSIVE REPRESSOR PERR"/>
    <property type="match status" value="1"/>
</dbReference>
<evidence type="ECO:0000256" key="1">
    <source>
        <dbReference type="PIRSR" id="PIRSR602481-1"/>
    </source>
</evidence>
<dbReference type="InterPro" id="IPR002481">
    <property type="entry name" value="FUR"/>
</dbReference>
<accession>A0A1G1Y032</accession>
<dbReference type="GO" id="GO:0000976">
    <property type="term" value="F:transcription cis-regulatory region binding"/>
    <property type="evidence" value="ECO:0007669"/>
    <property type="project" value="TreeGrafter"/>
</dbReference>
<protein>
    <recommendedName>
        <fullName evidence="5">Transcriptional repressor</fullName>
    </recommendedName>
</protein>
<proteinExistence type="predicted"/>
<evidence type="ECO:0008006" key="5">
    <source>
        <dbReference type="Google" id="ProtNLM"/>
    </source>
</evidence>
<feature type="binding site" evidence="1">
    <location>
        <position position="121"/>
    </location>
    <ligand>
        <name>Zn(2+)</name>
        <dbReference type="ChEBI" id="CHEBI:29105"/>
    </ligand>
</feature>
<comment type="caution">
    <text evidence="3">The sequence shown here is derived from an EMBL/GenBank/DDBJ whole genome shotgun (WGS) entry which is preliminary data.</text>
</comment>
<dbReference type="Pfam" id="PF01475">
    <property type="entry name" value="FUR"/>
    <property type="match status" value="1"/>
</dbReference>
<dbReference type="GO" id="GO:0008270">
    <property type="term" value="F:zinc ion binding"/>
    <property type="evidence" value="ECO:0007669"/>
    <property type="project" value="TreeGrafter"/>
</dbReference>
<dbReference type="InterPro" id="IPR036388">
    <property type="entry name" value="WH-like_DNA-bd_sf"/>
</dbReference>
<dbReference type="GO" id="GO:0003700">
    <property type="term" value="F:DNA-binding transcription factor activity"/>
    <property type="evidence" value="ECO:0007669"/>
    <property type="project" value="InterPro"/>
</dbReference>
<feature type="binding site" evidence="1">
    <location>
        <position position="84"/>
    </location>
    <ligand>
        <name>Zn(2+)</name>
        <dbReference type="ChEBI" id="CHEBI:29105"/>
    </ligand>
</feature>
<evidence type="ECO:0000313" key="3">
    <source>
        <dbReference type="EMBL" id="OGY45648.1"/>
    </source>
</evidence>
<dbReference type="Gene3D" id="1.10.10.10">
    <property type="entry name" value="Winged helix-like DNA-binding domain superfamily/Winged helix DNA-binding domain"/>
    <property type="match status" value="1"/>
</dbReference>
<dbReference type="GO" id="GO:0045892">
    <property type="term" value="P:negative regulation of DNA-templated transcription"/>
    <property type="evidence" value="ECO:0007669"/>
    <property type="project" value="TreeGrafter"/>
</dbReference>
<evidence type="ECO:0000256" key="2">
    <source>
        <dbReference type="PIRSR" id="PIRSR602481-2"/>
    </source>
</evidence>
<gene>
    <name evidence="3" type="ORF">A2744_03105</name>
</gene>
<organism evidence="3 4">
    <name type="scientific">Candidatus Buchananbacteria bacterium RIFCSPHIGHO2_01_FULL_44_11</name>
    <dbReference type="NCBI Taxonomy" id="1797535"/>
    <lineage>
        <taxon>Bacteria</taxon>
        <taxon>Candidatus Buchananiibacteriota</taxon>
    </lineage>
</organism>
<evidence type="ECO:0000313" key="4">
    <source>
        <dbReference type="Proteomes" id="UP000178240"/>
    </source>
</evidence>
<reference evidence="3 4" key="1">
    <citation type="journal article" date="2016" name="Nat. Commun.">
        <title>Thousands of microbial genomes shed light on interconnected biogeochemical processes in an aquifer system.</title>
        <authorList>
            <person name="Anantharaman K."/>
            <person name="Brown C.T."/>
            <person name="Hug L.A."/>
            <person name="Sharon I."/>
            <person name="Castelle C.J."/>
            <person name="Probst A.J."/>
            <person name="Thomas B.C."/>
            <person name="Singh A."/>
            <person name="Wilkins M.J."/>
            <person name="Karaoz U."/>
            <person name="Brodie E.L."/>
            <person name="Williams K.H."/>
            <person name="Hubbard S.S."/>
            <person name="Banfield J.F."/>
        </authorList>
    </citation>
    <scope>NUCLEOTIDE SEQUENCE [LARGE SCALE GENOMIC DNA]</scope>
</reference>
<dbReference type="InterPro" id="IPR036390">
    <property type="entry name" value="WH_DNA-bd_sf"/>
</dbReference>
<dbReference type="AlphaFoldDB" id="A0A1G1Y032"/>